<evidence type="ECO:0000256" key="5">
    <source>
        <dbReference type="ARBA" id="ARBA00022737"/>
    </source>
</evidence>
<keyword evidence="10" id="KW-0407">Ion channel</keyword>
<evidence type="ECO:0000259" key="13">
    <source>
        <dbReference type="Pfam" id="PF00520"/>
    </source>
</evidence>
<evidence type="ECO:0000256" key="6">
    <source>
        <dbReference type="ARBA" id="ARBA00022989"/>
    </source>
</evidence>
<evidence type="ECO:0000256" key="11">
    <source>
        <dbReference type="PROSITE-ProRule" id="PRU00023"/>
    </source>
</evidence>
<dbReference type="GO" id="GO:0005216">
    <property type="term" value="F:monoatomic ion channel activity"/>
    <property type="evidence" value="ECO:0007669"/>
    <property type="project" value="InterPro"/>
</dbReference>
<feature type="repeat" description="ANK" evidence="11">
    <location>
        <begin position="69"/>
        <end position="101"/>
    </location>
</feature>
<feature type="domain" description="Ion transport" evidence="13">
    <location>
        <begin position="251"/>
        <end position="327"/>
    </location>
</feature>
<comment type="caution">
    <text evidence="14">The sequence shown here is derived from an EMBL/GenBank/DDBJ whole genome shotgun (WGS) entry which is preliminary data.</text>
</comment>
<feature type="transmembrane region" description="Helical" evidence="12">
    <location>
        <begin position="303"/>
        <end position="325"/>
    </location>
</feature>
<dbReference type="Gene3D" id="1.25.40.20">
    <property type="entry name" value="Ankyrin repeat-containing domain"/>
    <property type="match status" value="1"/>
</dbReference>
<dbReference type="InterPro" id="IPR052076">
    <property type="entry name" value="TRP_cation_channel"/>
</dbReference>
<dbReference type="Pfam" id="PF13637">
    <property type="entry name" value="Ank_4"/>
    <property type="match status" value="1"/>
</dbReference>
<evidence type="ECO:0000256" key="9">
    <source>
        <dbReference type="ARBA" id="ARBA00023136"/>
    </source>
</evidence>
<keyword evidence="8" id="KW-0406">Ion transport</keyword>
<dbReference type="InterPro" id="IPR002110">
    <property type="entry name" value="Ankyrin_rpt"/>
</dbReference>
<comment type="subcellular location">
    <subcellularLocation>
        <location evidence="1">Membrane</location>
        <topology evidence="1">Multi-pass membrane protein</topology>
    </subcellularLocation>
</comment>
<dbReference type="Proteomes" id="UP000663868">
    <property type="component" value="Unassembled WGS sequence"/>
</dbReference>
<evidence type="ECO:0000256" key="7">
    <source>
        <dbReference type="ARBA" id="ARBA00023043"/>
    </source>
</evidence>
<dbReference type="SUPFAM" id="SSF48403">
    <property type="entry name" value="Ankyrin repeat"/>
    <property type="match status" value="1"/>
</dbReference>
<feature type="repeat" description="ANK" evidence="11">
    <location>
        <begin position="1"/>
        <end position="26"/>
    </location>
</feature>
<keyword evidence="2" id="KW-0813">Transport</keyword>
<evidence type="ECO:0000256" key="10">
    <source>
        <dbReference type="ARBA" id="ARBA00023303"/>
    </source>
</evidence>
<accession>A0A819X0K6</accession>
<evidence type="ECO:0000313" key="14">
    <source>
        <dbReference type="EMBL" id="CAF4133303.1"/>
    </source>
</evidence>
<keyword evidence="7 11" id="KW-0040">ANK repeat</keyword>
<keyword evidence="3" id="KW-0716">Sensory transduction</keyword>
<dbReference type="Pfam" id="PF12796">
    <property type="entry name" value="Ank_2"/>
    <property type="match status" value="1"/>
</dbReference>
<dbReference type="PROSITE" id="PS50297">
    <property type="entry name" value="ANK_REP_REGION"/>
    <property type="match status" value="2"/>
</dbReference>
<keyword evidence="9 12" id="KW-0472">Membrane</keyword>
<feature type="transmembrane region" description="Helical" evidence="12">
    <location>
        <begin position="251"/>
        <end position="273"/>
    </location>
</feature>
<dbReference type="InterPro" id="IPR036770">
    <property type="entry name" value="Ankyrin_rpt-contain_sf"/>
</dbReference>
<dbReference type="PANTHER" id="PTHR47143">
    <property type="entry name" value="TRANSIENT RECEPTOR POTENTIAL CATION CHANNEL PROTEIN PAINLESS"/>
    <property type="match status" value="1"/>
</dbReference>
<evidence type="ECO:0000256" key="3">
    <source>
        <dbReference type="ARBA" id="ARBA00022606"/>
    </source>
</evidence>
<dbReference type="AlphaFoldDB" id="A0A819X0K6"/>
<evidence type="ECO:0000256" key="8">
    <source>
        <dbReference type="ARBA" id="ARBA00023065"/>
    </source>
</evidence>
<dbReference type="GO" id="GO:1902495">
    <property type="term" value="C:transmembrane transporter complex"/>
    <property type="evidence" value="ECO:0007669"/>
    <property type="project" value="TreeGrafter"/>
</dbReference>
<reference evidence="14" key="1">
    <citation type="submission" date="2021-02" db="EMBL/GenBank/DDBJ databases">
        <authorList>
            <person name="Nowell W R."/>
        </authorList>
    </citation>
    <scope>NUCLEOTIDE SEQUENCE</scope>
</reference>
<evidence type="ECO:0000313" key="15">
    <source>
        <dbReference type="Proteomes" id="UP000663868"/>
    </source>
</evidence>
<dbReference type="PANTHER" id="PTHR47143:SF3">
    <property type="entry name" value="PWWP DOMAIN-CONTAINING PROTEIN"/>
    <property type="match status" value="1"/>
</dbReference>
<evidence type="ECO:0000256" key="2">
    <source>
        <dbReference type="ARBA" id="ARBA00022448"/>
    </source>
</evidence>
<sequence length="445" mass="51175">MAAEKGHVNIIKVLIQHQANVNACDINDCTPLHDAARSSIHQNDNKERAECIESLVNEGEANINAINIRRETPLHIASEYGSKKLIKRLRKLGADLFATNVQGYNCLEVAIEQNNEEVVRYFIDDESGFDLMRNAQTHEKKSSWRSVFGDQYEVDTPMRKLIREMPKMALLMLNKCSIMVGDSGTNVHKIIFVYEFLEDQYTINDWEEDNFGVQKKSEELMSALYTTNKVDLYVSCEAKILQFWRLHLRGFALTFYMIFGNFAVFSNVGFSYIKTALMLTGDMTYEDQMYNSSTVAYYKLGHLIYIMFAVLMSILVTNLLIGLAVGDIPPLMKQAADERNRLFFELVANFEIFRYQITSFPGCSKSNDTMNYNFQDLNDKSNFQRLIHWMSKFFLGSTNKNDEPDSDANEQIEQQTLVLRALRKQMQVLVEKTKTSSTNNDDDSD</sequence>
<dbReference type="SMART" id="SM00248">
    <property type="entry name" value="ANK"/>
    <property type="match status" value="4"/>
</dbReference>
<organism evidence="14 15">
    <name type="scientific">Adineta steineri</name>
    <dbReference type="NCBI Taxonomy" id="433720"/>
    <lineage>
        <taxon>Eukaryota</taxon>
        <taxon>Metazoa</taxon>
        <taxon>Spiralia</taxon>
        <taxon>Gnathifera</taxon>
        <taxon>Rotifera</taxon>
        <taxon>Eurotatoria</taxon>
        <taxon>Bdelloidea</taxon>
        <taxon>Adinetida</taxon>
        <taxon>Adinetidae</taxon>
        <taxon>Adineta</taxon>
    </lineage>
</organism>
<keyword evidence="6 12" id="KW-1133">Transmembrane helix</keyword>
<proteinExistence type="predicted"/>
<keyword evidence="4 12" id="KW-0812">Transmembrane</keyword>
<evidence type="ECO:0000256" key="4">
    <source>
        <dbReference type="ARBA" id="ARBA00022692"/>
    </source>
</evidence>
<dbReference type="InterPro" id="IPR005821">
    <property type="entry name" value="Ion_trans_dom"/>
</dbReference>
<gene>
    <name evidence="14" type="ORF">KXQ929_LOCUS36297</name>
</gene>
<evidence type="ECO:0000256" key="1">
    <source>
        <dbReference type="ARBA" id="ARBA00004141"/>
    </source>
</evidence>
<protein>
    <recommendedName>
        <fullName evidence="13">Ion transport domain-containing protein</fullName>
    </recommendedName>
</protein>
<dbReference type="EMBL" id="CAJOBB010005581">
    <property type="protein sequence ID" value="CAF4133303.1"/>
    <property type="molecule type" value="Genomic_DNA"/>
</dbReference>
<dbReference type="PROSITE" id="PS50088">
    <property type="entry name" value="ANK_REPEAT"/>
    <property type="match status" value="2"/>
</dbReference>
<name>A0A819X0K6_9BILA</name>
<keyword evidence="5" id="KW-0677">Repeat</keyword>
<dbReference type="Pfam" id="PF00520">
    <property type="entry name" value="Ion_trans"/>
    <property type="match status" value="1"/>
</dbReference>
<evidence type="ECO:0000256" key="12">
    <source>
        <dbReference type="SAM" id="Phobius"/>
    </source>
</evidence>